<evidence type="ECO:0000313" key="3">
    <source>
        <dbReference type="EMBL" id="RIY38943.1"/>
    </source>
</evidence>
<dbReference type="PANTHER" id="PTHR41534">
    <property type="entry name" value="BLR3401 PROTEIN"/>
    <property type="match status" value="1"/>
</dbReference>
<organism evidence="3 4">
    <name type="scientific">Neopusillimonas maritima</name>
    <dbReference type="NCBI Taxonomy" id="2026239"/>
    <lineage>
        <taxon>Bacteria</taxon>
        <taxon>Pseudomonadati</taxon>
        <taxon>Pseudomonadota</taxon>
        <taxon>Betaproteobacteria</taxon>
        <taxon>Burkholderiales</taxon>
        <taxon>Alcaligenaceae</taxon>
        <taxon>Neopusillimonas</taxon>
    </lineage>
</organism>
<dbReference type="GO" id="GO:0019380">
    <property type="term" value="P:3-phenylpropionate catabolic process"/>
    <property type="evidence" value="ECO:0007669"/>
    <property type="project" value="TreeGrafter"/>
</dbReference>
<dbReference type="AlphaFoldDB" id="A0A3A1YKZ4"/>
<dbReference type="SUPFAM" id="SSF54427">
    <property type="entry name" value="NTF2-like"/>
    <property type="match status" value="1"/>
</dbReference>
<evidence type="ECO:0000256" key="1">
    <source>
        <dbReference type="ARBA" id="ARBA00009570"/>
    </source>
</evidence>
<gene>
    <name evidence="3" type="ORF">CJP73_15950</name>
</gene>
<dbReference type="PANTHER" id="PTHR41534:SF1">
    <property type="entry name" value="BLR3401 PROTEIN"/>
    <property type="match status" value="1"/>
</dbReference>
<dbReference type="CDD" id="cd00667">
    <property type="entry name" value="ring_hydroxylating_dioxygenases_beta"/>
    <property type="match status" value="1"/>
</dbReference>
<reference evidence="3 4" key="1">
    <citation type="submission" date="2017-08" db="EMBL/GenBank/DDBJ databases">
        <title>Pusillimonas indicus sp. nov., a member of the family Alcaligenaceae isolated from surface seawater.</title>
        <authorList>
            <person name="Li J."/>
        </authorList>
    </citation>
    <scope>NUCLEOTIDE SEQUENCE [LARGE SCALE GENOMIC DNA]</scope>
    <source>
        <strain evidence="3 4">L52-1-41</strain>
    </source>
</reference>
<sequence length="201" mass="23903">MIQEARMKYEPDSSYVNQRFYDWLVELSTDFRHSTDRCTAPVDIDTERAIMHLVSRECRLLDDQHFDRWLTLYDDHCAYWIPAERDAADPRKKVTLEFHDRRRLIDRVARLGTGLAYSQWPVSRTSRICGALEIWPAPGQTDEWRVRCNFMMAEHQTDHLRTLAGWYGFALRRYQNDWKIVVKQVNLLNCDAPQGNNSFFL</sequence>
<evidence type="ECO:0000256" key="2">
    <source>
        <dbReference type="ARBA" id="ARBA00023002"/>
    </source>
</evidence>
<dbReference type="InterPro" id="IPR032710">
    <property type="entry name" value="NTF2-like_dom_sf"/>
</dbReference>
<protein>
    <recommendedName>
        <fullName evidence="5">Aromatic-ring-hydroxylating dioxygenase</fullName>
    </recommendedName>
</protein>
<name>A0A3A1YKZ4_9BURK</name>
<comment type="similarity">
    <text evidence="1">Belongs to the bacterial ring-hydroxylating dioxygenase beta subunit family.</text>
</comment>
<keyword evidence="2" id="KW-0560">Oxidoreductase</keyword>
<dbReference type="Gene3D" id="3.10.450.50">
    <property type="match status" value="1"/>
</dbReference>
<dbReference type="GO" id="GO:0016491">
    <property type="term" value="F:oxidoreductase activity"/>
    <property type="evidence" value="ECO:0007669"/>
    <property type="project" value="UniProtKB-KW"/>
</dbReference>
<accession>A0A3A1YKZ4</accession>
<evidence type="ECO:0008006" key="5">
    <source>
        <dbReference type="Google" id="ProtNLM"/>
    </source>
</evidence>
<dbReference type="InterPro" id="IPR000391">
    <property type="entry name" value="Rng_hydr_dOase-bsu"/>
</dbReference>
<dbReference type="EMBL" id="NQYH01000025">
    <property type="protein sequence ID" value="RIY38943.1"/>
    <property type="molecule type" value="Genomic_DNA"/>
</dbReference>
<dbReference type="Proteomes" id="UP000266206">
    <property type="component" value="Unassembled WGS sequence"/>
</dbReference>
<dbReference type="Pfam" id="PF00866">
    <property type="entry name" value="Ring_hydroxyl_B"/>
    <property type="match status" value="1"/>
</dbReference>
<proteinExistence type="inferred from homology"/>
<comment type="caution">
    <text evidence="3">The sequence shown here is derived from an EMBL/GenBank/DDBJ whole genome shotgun (WGS) entry which is preliminary data.</text>
</comment>
<evidence type="ECO:0000313" key="4">
    <source>
        <dbReference type="Proteomes" id="UP000266206"/>
    </source>
</evidence>